<name>A0A482W878_ASBVE</name>
<accession>A0A482W878</accession>
<comment type="caution">
    <text evidence="1">The sequence shown here is derived from an EMBL/GenBank/DDBJ whole genome shotgun (WGS) entry which is preliminary data.</text>
</comment>
<dbReference type="AlphaFoldDB" id="A0A482W878"/>
<dbReference type="OrthoDB" id="6750869at2759"/>
<reference evidence="1 2" key="1">
    <citation type="submission" date="2017-03" db="EMBL/GenBank/DDBJ databases">
        <title>Genome of the blue death feigning beetle - Asbolus verrucosus.</title>
        <authorList>
            <person name="Rider S.D."/>
        </authorList>
    </citation>
    <scope>NUCLEOTIDE SEQUENCE [LARGE SCALE GENOMIC DNA]</scope>
    <source>
        <strain evidence="1">Butters</strain>
        <tissue evidence="1">Head and leg muscle</tissue>
    </source>
</reference>
<dbReference type="EMBL" id="QDEB01021505">
    <property type="protein sequence ID" value="RZC40949.1"/>
    <property type="molecule type" value="Genomic_DNA"/>
</dbReference>
<organism evidence="1 2">
    <name type="scientific">Asbolus verrucosus</name>
    <name type="common">Desert ironclad beetle</name>
    <dbReference type="NCBI Taxonomy" id="1661398"/>
    <lineage>
        <taxon>Eukaryota</taxon>
        <taxon>Metazoa</taxon>
        <taxon>Ecdysozoa</taxon>
        <taxon>Arthropoda</taxon>
        <taxon>Hexapoda</taxon>
        <taxon>Insecta</taxon>
        <taxon>Pterygota</taxon>
        <taxon>Neoptera</taxon>
        <taxon>Endopterygota</taxon>
        <taxon>Coleoptera</taxon>
        <taxon>Polyphaga</taxon>
        <taxon>Cucujiformia</taxon>
        <taxon>Tenebrionidae</taxon>
        <taxon>Pimeliinae</taxon>
        <taxon>Asbolus</taxon>
    </lineage>
</organism>
<gene>
    <name evidence="1" type="ORF">BDFB_013612</name>
</gene>
<protein>
    <submittedName>
        <fullName evidence="1">Uncharacterized protein</fullName>
    </submittedName>
</protein>
<evidence type="ECO:0000313" key="1">
    <source>
        <dbReference type="EMBL" id="RZC40949.1"/>
    </source>
</evidence>
<dbReference type="Proteomes" id="UP000292052">
    <property type="component" value="Unassembled WGS sequence"/>
</dbReference>
<keyword evidence="2" id="KW-1185">Reference proteome</keyword>
<sequence>MIREELNDMIETVKAKTNFIEGDLLNIVVNHNDLWIHISTRLSRTSDIDNLLNKIQSILTSNEDLDIYGCPFHAENVIIVKNVVNHIKTNLNINVKRESKYVYVVILNTKNSGIEYIVKNASDIVTIKIVSKIIQKFRKDFINA</sequence>
<evidence type="ECO:0000313" key="2">
    <source>
        <dbReference type="Proteomes" id="UP000292052"/>
    </source>
</evidence>
<proteinExistence type="predicted"/>